<accession>A0A8H5Q2P5</accession>
<keyword evidence="2" id="KW-1185">Reference proteome</keyword>
<dbReference type="RefSeq" id="XP_036538488.1">
    <property type="nucleotide sequence ID" value="XM_036684063.1"/>
</dbReference>
<dbReference type="Proteomes" id="UP000547976">
    <property type="component" value="Unassembled WGS sequence"/>
</dbReference>
<dbReference type="GeneID" id="59318781"/>
<evidence type="ECO:0000313" key="1">
    <source>
        <dbReference type="EMBL" id="KAF5606518.1"/>
    </source>
</evidence>
<dbReference type="EMBL" id="JAAOAV010000060">
    <property type="protein sequence ID" value="KAF5606518.1"/>
    <property type="molecule type" value="Genomic_DNA"/>
</dbReference>
<proteinExistence type="predicted"/>
<sequence length="250" mass="28294">MGENIGEERDYFEGFLSQCFPRENTEDTKKLLRKDATVIAANLLIKGGTITTSVSRFAWEADKLIKKYAVLGLPPQSKPAWPWSRPPTEKNGKQLSTVFATLKEDHDREGKLDINRESVPKEVEHQAALEVPVGNGVHEPLPHPGEVSYEKISEDIQAEVEKELKAMKDAINEILDRKDTEQATLLAFTEWSIDGEGDCWSPYTRIGMAGEIWQERIEAPEEKFRVSMMMSGLRKLVESGDLPNYELCMK</sequence>
<protein>
    <submittedName>
        <fullName evidence="1">Uncharacterized protein</fullName>
    </submittedName>
</protein>
<reference evidence="1 2" key="1">
    <citation type="submission" date="2020-05" db="EMBL/GenBank/DDBJ databases">
        <title>Identification and distribution of gene clusters putatively required for synthesis of sphingolipid metabolism inhibitors in phylogenetically diverse species of the filamentous fungus Fusarium.</title>
        <authorList>
            <person name="Kim H.-S."/>
            <person name="Busman M."/>
            <person name="Brown D.W."/>
            <person name="Divon H."/>
            <person name="Uhlig S."/>
            <person name="Proctor R.H."/>
        </authorList>
    </citation>
    <scope>NUCLEOTIDE SEQUENCE [LARGE SCALE GENOMIC DNA]</scope>
    <source>
        <strain evidence="1 2">NRRL 66333</strain>
    </source>
</reference>
<dbReference type="OrthoDB" id="5049812at2759"/>
<gene>
    <name evidence="1" type="ORF">FSUBG_5915</name>
</gene>
<evidence type="ECO:0000313" key="2">
    <source>
        <dbReference type="Proteomes" id="UP000547976"/>
    </source>
</evidence>
<organism evidence="1 2">
    <name type="scientific">Gibberella subglutinans</name>
    <name type="common">Fusarium subglutinans</name>
    <dbReference type="NCBI Taxonomy" id="42677"/>
    <lineage>
        <taxon>Eukaryota</taxon>
        <taxon>Fungi</taxon>
        <taxon>Dikarya</taxon>
        <taxon>Ascomycota</taxon>
        <taxon>Pezizomycotina</taxon>
        <taxon>Sordariomycetes</taxon>
        <taxon>Hypocreomycetidae</taxon>
        <taxon>Hypocreales</taxon>
        <taxon>Nectriaceae</taxon>
        <taxon>Fusarium</taxon>
        <taxon>Fusarium fujikuroi species complex</taxon>
    </lineage>
</organism>
<comment type="caution">
    <text evidence="1">The sequence shown here is derived from an EMBL/GenBank/DDBJ whole genome shotgun (WGS) entry which is preliminary data.</text>
</comment>
<name>A0A8H5Q2P5_GIBSU</name>
<dbReference type="AlphaFoldDB" id="A0A8H5Q2P5"/>